<dbReference type="EMBL" id="MCGE01000013">
    <property type="protein sequence ID" value="ORZ15016.1"/>
    <property type="molecule type" value="Genomic_DNA"/>
</dbReference>
<comment type="caution">
    <text evidence="2">The sequence shown here is derived from an EMBL/GenBank/DDBJ whole genome shotgun (WGS) entry which is preliminary data.</text>
</comment>
<sequence>KSIDLCWFNKNKCITHSKNKIKRGLVVKNKRGFYDPIETVDKLVVKRTFVLSFIL</sequence>
<accession>A0A1X2IE97</accession>
<protein>
    <submittedName>
        <fullName evidence="2">Uncharacterized protein</fullName>
    </submittedName>
</protein>
<dbReference type="Proteomes" id="UP000193560">
    <property type="component" value="Unassembled WGS sequence"/>
</dbReference>
<evidence type="ECO:0000313" key="3">
    <source>
        <dbReference type="Proteomes" id="UP000193560"/>
    </source>
</evidence>
<proteinExistence type="predicted"/>
<keyword evidence="3" id="KW-1185">Reference proteome</keyword>
<evidence type="ECO:0000313" key="2">
    <source>
        <dbReference type="EMBL" id="ORZ15016.1"/>
    </source>
</evidence>
<dbReference type="AlphaFoldDB" id="A0A1X2IE97"/>
<dbReference type="EMBL" id="MCGE01000046">
    <property type="protein sequence ID" value="ORZ05099.1"/>
    <property type="molecule type" value="Genomic_DNA"/>
</dbReference>
<feature type="non-terminal residue" evidence="2">
    <location>
        <position position="1"/>
    </location>
</feature>
<organism evidence="2 3">
    <name type="scientific">Absidia repens</name>
    <dbReference type="NCBI Taxonomy" id="90262"/>
    <lineage>
        <taxon>Eukaryota</taxon>
        <taxon>Fungi</taxon>
        <taxon>Fungi incertae sedis</taxon>
        <taxon>Mucoromycota</taxon>
        <taxon>Mucoromycotina</taxon>
        <taxon>Mucoromycetes</taxon>
        <taxon>Mucorales</taxon>
        <taxon>Cunninghamellaceae</taxon>
        <taxon>Absidia</taxon>
    </lineage>
</organism>
<gene>
    <name evidence="2" type="ORF">BCR42DRAFT_416249</name>
    <name evidence="1" type="ORF">BCR42DRAFT_428702</name>
</gene>
<name>A0A1X2IE97_9FUNG</name>
<evidence type="ECO:0000313" key="1">
    <source>
        <dbReference type="EMBL" id="ORZ05099.1"/>
    </source>
</evidence>
<reference evidence="2 3" key="1">
    <citation type="submission" date="2016-07" db="EMBL/GenBank/DDBJ databases">
        <title>Pervasive Adenine N6-methylation of Active Genes in Fungi.</title>
        <authorList>
            <consortium name="DOE Joint Genome Institute"/>
            <person name="Mondo S.J."/>
            <person name="Dannebaum R.O."/>
            <person name="Kuo R.C."/>
            <person name="Labutti K."/>
            <person name="Haridas S."/>
            <person name="Kuo A."/>
            <person name="Salamov A."/>
            <person name="Ahrendt S.R."/>
            <person name="Lipzen A."/>
            <person name="Sullivan W."/>
            <person name="Andreopoulos W.B."/>
            <person name="Clum A."/>
            <person name="Lindquist E."/>
            <person name="Daum C."/>
            <person name="Ramamoorthy G.K."/>
            <person name="Gryganskyi A."/>
            <person name="Culley D."/>
            <person name="Magnuson J.K."/>
            <person name="James T.Y."/>
            <person name="O'Malley M.A."/>
            <person name="Stajich J.E."/>
            <person name="Spatafora J.W."/>
            <person name="Visel A."/>
            <person name="Grigoriev I.V."/>
        </authorList>
    </citation>
    <scope>NUCLEOTIDE SEQUENCE [LARGE SCALE GENOMIC DNA]</scope>
    <source>
        <strain evidence="2 3">NRRL 1336</strain>
    </source>
</reference>